<evidence type="ECO:0000256" key="1">
    <source>
        <dbReference type="SAM" id="Phobius"/>
    </source>
</evidence>
<organism evidence="2 3">
    <name type="scientific">Synechococcus phage S-CBWM1</name>
    <dbReference type="NCBI Taxonomy" id="2053653"/>
    <lineage>
        <taxon>Viruses</taxon>
        <taxon>Duplodnaviria</taxon>
        <taxon>Heunggongvirae</taxon>
        <taxon>Uroviricota</taxon>
        <taxon>Caudoviricetes</taxon>
        <taxon>Aokuangvirus</taxon>
        <taxon>Aokuangvirus SCBWM1</taxon>
    </lineage>
</organism>
<dbReference type="EMBL" id="MG450654">
    <property type="protein sequence ID" value="ATW62710.1"/>
    <property type="molecule type" value="Genomic_DNA"/>
</dbReference>
<dbReference type="Proteomes" id="UP000274731">
    <property type="component" value="Segment"/>
</dbReference>
<reference evidence="2 3" key="1">
    <citation type="journal article" date="2018" name="Environ. Microbiol.">
        <title>Novel phage-host interactions and evolution as revealed by a cyanomyovirus isolated from an estuarine environment.</title>
        <authorList>
            <person name="Xu Y."/>
            <person name="Zhang R."/>
            <person name="Wang N."/>
            <person name="Cai L."/>
            <person name="Tong Y."/>
            <person name="Sun Q."/>
            <person name="Chen F."/>
            <person name="Jiao N."/>
        </authorList>
    </citation>
    <scope>NUCLEOTIDE SEQUENCE [LARGE SCALE GENOMIC DNA]</scope>
</reference>
<protein>
    <submittedName>
        <fullName evidence="2">Uncharacterized protein</fullName>
    </submittedName>
</protein>
<gene>
    <name evidence="2" type="ORF">SCBWM1_gp26</name>
</gene>
<evidence type="ECO:0000313" key="3">
    <source>
        <dbReference type="Proteomes" id="UP000274731"/>
    </source>
</evidence>
<feature type="transmembrane region" description="Helical" evidence="1">
    <location>
        <begin position="120"/>
        <end position="138"/>
    </location>
</feature>
<sequence>MLFPVQEEEGMSGRMSSLPAPPAISGRGIAPREKPEWSFYPSHMPHSTRSQLNYTGQTIRTGGSTASAKVPEKLRVLGSFCLVLGYVLIVSDYNSIGLPVRIVGNLAMLPFAIKLKLTDVTFMQCFFLVVTAAALITHK</sequence>
<evidence type="ECO:0000313" key="2">
    <source>
        <dbReference type="EMBL" id="ATW62710.1"/>
    </source>
</evidence>
<keyword evidence="1" id="KW-0472">Membrane</keyword>
<keyword evidence="3" id="KW-1185">Reference proteome</keyword>
<name>A0A3G1L3I8_9CAUD</name>
<keyword evidence="1" id="KW-0812">Transmembrane</keyword>
<keyword evidence="1" id="KW-1133">Transmembrane helix</keyword>
<feature type="transmembrane region" description="Helical" evidence="1">
    <location>
        <begin position="74"/>
        <end position="90"/>
    </location>
</feature>
<proteinExistence type="predicted"/>
<accession>A0A3G1L3I8</accession>